<evidence type="ECO:0000256" key="6">
    <source>
        <dbReference type="ARBA" id="ARBA00022692"/>
    </source>
</evidence>
<keyword evidence="4" id="KW-0328">Glycosyltransferase</keyword>
<dbReference type="Pfam" id="PF00905">
    <property type="entry name" value="Transpeptidase"/>
    <property type="match status" value="1"/>
</dbReference>
<keyword evidence="3" id="KW-0645">Protease</keyword>
<sequence>MSEKRKNRIDLIEEKFETIQRKSWAKGIRITSGVLWNLFLLFLVVGLTIGVFATSVGAGYFASLVAKEPLRTKDEMRDTIFNYEETSEIYFANDVYLGRVNADIERKETTLDAISQYAIDAVLATEDEYFETHSGIVPKAIFRGLLQDVSNSSSQTGGSTLTQQLIKNQILTNEVSYERKAKEILLAMRLEHFMEKDEILEAYLNIIPYGRNALGQNIAGIETAADGIFGVKAKDLNLPQAAYIAGIPQAPFAYTPFLGSYYGGGLKKEENLKPGVDRMKTVLFRMKETGYITKEQYEEAIAYDITKDFREKTKRATERYPYVTQEIQNRTIKILAKILAEKDGLDPERVVEDEKVQEKYEILAEREMRTGGYRIYSTIDQTLYDKINQVAAQFEHYGFTYTREEMDYSTGEMILKDDPVQVGAMIKDNRTGRILSFIGGRDHELIATNHATQAYRQNGSSMKPLLVYAPAVEWGYIGAGSPVVDVKFEIPDGSGTWSPTNYIAEMENGIVPARRALAESLNLPTARLYKEILDQRPAEFLAKMKFSKLTAGDYLYPAVSFGGMRGGVSVEENTNGFSTLANNGQFVDSYMIDRIEDMSGNIIYEHEIEPIEVFSPETAYIVTDMLKDVLKPKGTGQQIPKFMNFTTDLAVKTGTTQGYGDAWLVGYNPNITLGLWFGYYDNSRKLYKRNSGQMHPTTRTSMLFAQILNAANEVKPDLVGANSKFEKPEGVVTKDFCGISGLAPSAECSAAGLVTSDLFNSKVMVPSEADDSFISGSYVSVKGAKYLAHSGTPSEFIVSGGRGVSQSFIDRMLGAWGGDASKLFPPSSPYSTNVISGAVFPADNVAPEAVNLSLSDSTLVWSDSPSDDVIGYYVYRDNERIATIRDASANSLSVGPGSYYVRTVDITGLLSGGSNRVTIDAPEPPAIETPDEDEPEENVPPVTPPGNNNGGGGNGSTPPSNGGNNGNTPPSDGGGGNGSTPPSDEDGDD</sequence>
<feature type="domain" description="Penicillin-binding protein transpeptidase" evidence="18">
    <location>
        <begin position="423"/>
        <end position="669"/>
    </location>
</feature>
<keyword evidence="6 17" id="KW-0812">Transmembrane</keyword>
<dbReference type="Proteomes" id="UP001303902">
    <property type="component" value="Chromosome"/>
</dbReference>
<keyword evidence="12" id="KW-0511">Multifunctional enzyme</keyword>
<dbReference type="Gene3D" id="1.10.3810.10">
    <property type="entry name" value="Biosynthetic peptidoglycan transglycosylase-like"/>
    <property type="match status" value="1"/>
</dbReference>
<gene>
    <name evidence="20" type="ORF">QWT69_05500</name>
</gene>
<evidence type="ECO:0000313" key="20">
    <source>
        <dbReference type="EMBL" id="WOV88569.1"/>
    </source>
</evidence>
<keyword evidence="7" id="KW-0378">Hydrolase</keyword>
<dbReference type="PANTHER" id="PTHR32282">
    <property type="entry name" value="BINDING PROTEIN TRANSPEPTIDASE, PUTATIVE-RELATED"/>
    <property type="match status" value="1"/>
</dbReference>
<comment type="catalytic activity">
    <reaction evidence="14">
        <text>Preferential cleavage: (Ac)2-L-Lys-D-Ala-|-D-Ala. Also transpeptidation of peptidyl-alanyl moieties that are N-acyl substituents of D-alanine.</text>
        <dbReference type="EC" id="3.4.16.4"/>
    </reaction>
</comment>
<keyword evidence="5" id="KW-0808">Transferase</keyword>
<evidence type="ECO:0000256" key="2">
    <source>
        <dbReference type="ARBA" id="ARBA00022645"/>
    </source>
</evidence>
<dbReference type="Pfam" id="PF00912">
    <property type="entry name" value="Transgly"/>
    <property type="match status" value="1"/>
</dbReference>
<evidence type="ECO:0000256" key="8">
    <source>
        <dbReference type="ARBA" id="ARBA00022960"/>
    </source>
</evidence>
<dbReference type="Gene3D" id="3.90.1310.40">
    <property type="match status" value="1"/>
</dbReference>
<evidence type="ECO:0000256" key="13">
    <source>
        <dbReference type="ARBA" id="ARBA00023316"/>
    </source>
</evidence>
<keyword evidence="13" id="KW-0961">Cell wall biogenesis/degradation</keyword>
<dbReference type="InterPro" id="IPR001264">
    <property type="entry name" value="Glyco_trans_51"/>
</dbReference>
<dbReference type="RefSeq" id="WP_317969768.1">
    <property type="nucleotide sequence ID" value="NZ_CP129118.1"/>
</dbReference>
<feature type="transmembrane region" description="Helical" evidence="17">
    <location>
        <begin position="34"/>
        <end position="62"/>
    </location>
</feature>
<proteinExistence type="predicted"/>
<evidence type="ECO:0000256" key="1">
    <source>
        <dbReference type="ARBA" id="ARBA00022475"/>
    </source>
</evidence>
<dbReference type="EMBL" id="CP129118">
    <property type="protein sequence ID" value="WOV88569.1"/>
    <property type="molecule type" value="Genomic_DNA"/>
</dbReference>
<dbReference type="InterPro" id="IPR001460">
    <property type="entry name" value="PCN-bd_Tpept"/>
</dbReference>
<comment type="catalytic activity">
    <reaction evidence="15">
        <text>[GlcNAc-(1-&gt;4)-Mur2Ac(oyl-L-Ala-gamma-D-Glu-L-Lys-D-Ala-D-Ala)](n)-di-trans,octa-cis-undecaprenyl diphosphate + beta-D-GlcNAc-(1-&gt;4)-Mur2Ac(oyl-L-Ala-gamma-D-Glu-L-Lys-D-Ala-D-Ala)-di-trans,octa-cis-undecaprenyl diphosphate = [GlcNAc-(1-&gt;4)-Mur2Ac(oyl-L-Ala-gamma-D-Glu-L-Lys-D-Ala-D-Ala)](n+1)-di-trans,octa-cis-undecaprenyl diphosphate + di-trans,octa-cis-undecaprenyl diphosphate + H(+)</text>
        <dbReference type="Rhea" id="RHEA:23708"/>
        <dbReference type="Rhea" id="RHEA-COMP:9602"/>
        <dbReference type="Rhea" id="RHEA-COMP:9603"/>
        <dbReference type="ChEBI" id="CHEBI:15378"/>
        <dbReference type="ChEBI" id="CHEBI:58405"/>
        <dbReference type="ChEBI" id="CHEBI:60033"/>
        <dbReference type="ChEBI" id="CHEBI:78435"/>
        <dbReference type="EC" id="2.4.99.28"/>
    </reaction>
</comment>
<evidence type="ECO:0000256" key="11">
    <source>
        <dbReference type="ARBA" id="ARBA00023136"/>
    </source>
</evidence>
<evidence type="ECO:0000256" key="7">
    <source>
        <dbReference type="ARBA" id="ARBA00022801"/>
    </source>
</evidence>
<dbReference type="SUPFAM" id="SSF56601">
    <property type="entry name" value="beta-lactamase/transpeptidase-like"/>
    <property type="match status" value="1"/>
</dbReference>
<dbReference type="InterPro" id="IPR036950">
    <property type="entry name" value="PBP_transglycosylase"/>
</dbReference>
<evidence type="ECO:0000256" key="5">
    <source>
        <dbReference type="ARBA" id="ARBA00022679"/>
    </source>
</evidence>
<evidence type="ECO:0000259" key="18">
    <source>
        <dbReference type="Pfam" id="PF00905"/>
    </source>
</evidence>
<dbReference type="SUPFAM" id="SSF53955">
    <property type="entry name" value="Lysozyme-like"/>
    <property type="match status" value="1"/>
</dbReference>
<dbReference type="InterPro" id="IPR050396">
    <property type="entry name" value="Glycosyltr_51/Transpeptidase"/>
</dbReference>
<evidence type="ECO:0000256" key="3">
    <source>
        <dbReference type="ARBA" id="ARBA00022670"/>
    </source>
</evidence>
<evidence type="ECO:0000256" key="17">
    <source>
        <dbReference type="SAM" id="Phobius"/>
    </source>
</evidence>
<evidence type="ECO:0000256" key="15">
    <source>
        <dbReference type="ARBA" id="ARBA00049902"/>
    </source>
</evidence>
<dbReference type="InterPro" id="IPR012338">
    <property type="entry name" value="Beta-lactam/transpept-like"/>
</dbReference>
<organism evidence="20 21">
    <name type="scientific">Sporosarcina oncorhynchi</name>
    <dbReference type="NCBI Taxonomy" id="3056444"/>
    <lineage>
        <taxon>Bacteria</taxon>
        <taxon>Bacillati</taxon>
        <taxon>Bacillota</taxon>
        <taxon>Bacilli</taxon>
        <taxon>Bacillales</taxon>
        <taxon>Caryophanaceae</taxon>
        <taxon>Sporosarcina</taxon>
    </lineage>
</organism>
<evidence type="ECO:0000259" key="19">
    <source>
        <dbReference type="Pfam" id="PF00912"/>
    </source>
</evidence>
<keyword evidence="1" id="KW-1003">Cell membrane</keyword>
<protein>
    <submittedName>
        <fullName evidence="20">Transglycosylase domain-containing protein</fullName>
    </submittedName>
</protein>
<keyword evidence="2" id="KW-0121">Carboxypeptidase</keyword>
<keyword evidence="11 17" id="KW-0472">Membrane</keyword>
<evidence type="ECO:0000313" key="21">
    <source>
        <dbReference type="Proteomes" id="UP001303902"/>
    </source>
</evidence>
<dbReference type="PANTHER" id="PTHR32282:SF32">
    <property type="entry name" value="PENICILLIN-BINDING PROTEIN 2A"/>
    <property type="match status" value="1"/>
</dbReference>
<evidence type="ECO:0000256" key="4">
    <source>
        <dbReference type="ARBA" id="ARBA00022676"/>
    </source>
</evidence>
<evidence type="ECO:0000256" key="12">
    <source>
        <dbReference type="ARBA" id="ARBA00023268"/>
    </source>
</evidence>
<accession>A0ABZ0L7N3</accession>
<feature type="domain" description="Glycosyl transferase family 51" evidence="19">
    <location>
        <begin position="98"/>
        <end position="258"/>
    </location>
</feature>
<keyword evidence="21" id="KW-1185">Reference proteome</keyword>
<feature type="compositionally biased region" description="Low complexity" evidence="16">
    <location>
        <begin position="956"/>
        <end position="971"/>
    </location>
</feature>
<name>A0ABZ0L7N3_9BACL</name>
<keyword evidence="10 17" id="KW-1133">Transmembrane helix</keyword>
<evidence type="ECO:0000256" key="14">
    <source>
        <dbReference type="ARBA" id="ARBA00034000"/>
    </source>
</evidence>
<keyword evidence="9" id="KW-0573">Peptidoglycan synthesis</keyword>
<keyword evidence="8" id="KW-0133">Cell shape</keyword>
<evidence type="ECO:0000256" key="9">
    <source>
        <dbReference type="ARBA" id="ARBA00022984"/>
    </source>
</evidence>
<reference evidence="20 21" key="1">
    <citation type="submission" date="2023-06" db="EMBL/GenBank/DDBJ databases">
        <title>Sporosarcina sp. nov., isolated from Korean tranditional fermented seafood 'Jeotgal'.</title>
        <authorList>
            <person name="Yang A.I."/>
            <person name="Shin N.-R."/>
        </authorList>
    </citation>
    <scope>NUCLEOTIDE SEQUENCE [LARGE SCALE GENOMIC DNA]</scope>
    <source>
        <strain evidence="20 21">T2O-4</strain>
    </source>
</reference>
<evidence type="ECO:0000256" key="10">
    <source>
        <dbReference type="ARBA" id="ARBA00022989"/>
    </source>
</evidence>
<dbReference type="InterPro" id="IPR023346">
    <property type="entry name" value="Lysozyme-like_dom_sf"/>
</dbReference>
<feature type="region of interest" description="Disordered" evidence="16">
    <location>
        <begin position="911"/>
        <end position="989"/>
    </location>
</feature>
<evidence type="ECO:0000256" key="16">
    <source>
        <dbReference type="SAM" id="MobiDB-lite"/>
    </source>
</evidence>
<dbReference type="Gene3D" id="3.40.710.10">
    <property type="entry name" value="DD-peptidase/beta-lactamase superfamily"/>
    <property type="match status" value="1"/>
</dbReference>